<dbReference type="CDD" id="cd01949">
    <property type="entry name" value="GGDEF"/>
    <property type="match status" value="1"/>
</dbReference>
<dbReference type="InterPro" id="IPR001633">
    <property type="entry name" value="EAL_dom"/>
</dbReference>
<dbReference type="Gene3D" id="3.30.450.20">
    <property type="entry name" value="PAS domain"/>
    <property type="match status" value="2"/>
</dbReference>
<dbReference type="SUPFAM" id="SSF141868">
    <property type="entry name" value="EAL domain-like"/>
    <property type="match status" value="1"/>
</dbReference>
<dbReference type="Gene3D" id="3.20.20.450">
    <property type="entry name" value="EAL domain"/>
    <property type="match status" value="1"/>
</dbReference>
<dbReference type="Pfam" id="PF00563">
    <property type="entry name" value="EAL"/>
    <property type="match status" value="1"/>
</dbReference>
<dbReference type="InterPro" id="IPR029787">
    <property type="entry name" value="Nucleotide_cyclase"/>
</dbReference>
<dbReference type="PROSITE" id="PS50883">
    <property type="entry name" value="EAL"/>
    <property type="match status" value="1"/>
</dbReference>
<evidence type="ECO:0000313" key="5">
    <source>
        <dbReference type="Proteomes" id="UP000664835"/>
    </source>
</evidence>
<dbReference type="SUPFAM" id="SSF55785">
    <property type="entry name" value="PYP-like sensor domain (PAS domain)"/>
    <property type="match status" value="1"/>
</dbReference>
<comment type="caution">
    <text evidence="4">The sequence shown here is derived from an EMBL/GenBank/DDBJ whole genome shotgun (WGS) entry which is preliminary data.</text>
</comment>
<keyword evidence="5" id="KW-1185">Reference proteome</keyword>
<name>A0ABS3Q7G0_9GAMM</name>
<dbReference type="InterPro" id="IPR052155">
    <property type="entry name" value="Biofilm_reg_signaling"/>
</dbReference>
<dbReference type="PROSITE" id="PS50887">
    <property type="entry name" value="GGDEF"/>
    <property type="match status" value="1"/>
</dbReference>
<accession>A0ABS3Q7G0</accession>
<evidence type="ECO:0000259" key="2">
    <source>
        <dbReference type="PROSITE" id="PS50883"/>
    </source>
</evidence>
<dbReference type="RefSeq" id="WP_208150909.1">
    <property type="nucleotide sequence ID" value="NZ_JAGETV010000034.1"/>
</dbReference>
<dbReference type="CDD" id="cd00130">
    <property type="entry name" value="PAS"/>
    <property type="match status" value="1"/>
</dbReference>
<evidence type="ECO:0000259" key="3">
    <source>
        <dbReference type="PROSITE" id="PS50887"/>
    </source>
</evidence>
<dbReference type="SUPFAM" id="SSF55073">
    <property type="entry name" value="Nucleotide cyclase"/>
    <property type="match status" value="1"/>
</dbReference>
<dbReference type="Pfam" id="PF13188">
    <property type="entry name" value="PAS_8"/>
    <property type="match status" value="1"/>
</dbReference>
<dbReference type="SMART" id="SM00267">
    <property type="entry name" value="GGDEF"/>
    <property type="match status" value="1"/>
</dbReference>
<dbReference type="InterPro" id="IPR043128">
    <property type="entry name" value="Rev_trsase/Diguanyl_cyclase"/>
</dbReference>
<dbReference type="CDD" id="cd01948">
    <property type="entry name" value="EAL"/>
    <property type="match status" value="1"/>
</dbReference>
<dbReference type="Pfam" id="PF13426">
    <property type="entry name" value="PAS_9"/>
    <property type="match status" value="1"/>
</dbReference>
<dbReference type="PANTHER" id="PTHR44757:SF2">
    <property type="entry name" value="BIOFILM ARCHITECTURE MAINTENANCE PROTEIN MBAA"/>
    <property type="match status" value="1"/>
</dbReference>
<feature type="domain" description="PAS" evidence="1">
    <location>
        <begin position="178"/>
        <end position="224"/>
    </location>
</feature>
<dbReference type="SMART" id="SM00091">
    <property type="entry name" value="PAS"/>
    <property type="match status" value="2"/>
</dbReference>
<feature type="domain" description="GGDEF" evidence="3">
    <location>
        <begin position="338"/>
        <end position="471"/>
    </location>
</feature>
<dbReference type="NCBIfam" id="TIGR00254">
    <property type="entry name" value="GGDEF"/>
    <property type="match status" value="1"/>
</dbReference>
<dbReference type="NCBIfam" id="TIGR00229">
    <property type="entry name" value="sensory_box"/>
    <property type="match status" value="1"/>
</dbReference>
<dbReference type="InterPro" id="IPR000160">
    <property type="entry name" value="GGDEF_dom"/>
</dbReference>
<dbReference type="Proteomes" id="UP000664835">
    <property type="component" value="Unassembled WGS sequence"/>
</dbReference>
<dbReference type="InterPro" id="IPR035965">
    <property type="entry name" value="PAS-like_dom_sf"/>
</dbReference>
<evidence type="ECO:0000313" key="4">
    <source>
        <dbReference type="EMBL" id="MBO1928294.1"/>
    </source>
</evidence>
<gene>
    <name evidence="4" type="ORF">J3998_11990</name>
</gene>
<dbReference type="PROSITE" id="PS50112">
    <property type="entry name" value="PAS"/>
    <property type="match status" value="1"/>
</dbReference>
<dbReference type="PANTHER" id="PTHR44757">
    <property type="entry name" value="DIGUANYLATE CYCLASE DGCP"/>
    <property type="match status" value="1"/>
</dbReference>
<dbReference type="Pfam" id="PF00990">
    <property type="entry name" value="GGDEF"/>
    <property type="match status" value="1"/>
</dbReference>
<feature type="domain" description="EAL" evidence="2">
    <location>
        <begin position="480"/>
        <end position="734"/>
    </location>
</feature>
<dbReference type="SMART" id="SM00052">
    <property type="entry name" value="EAL"/>
    <property type="match status" value="1"/>
</dbReference>
<sequence>MQYLIDHTRIVEIESNFDKYEALFQALSTEQNAQVKANLLAEYSTLKNQVTTSYNKLIESRNQFADLFEQAPIGYLLLDRKQQIIEANAKARSIFKIAVYDDLHAEQKSFSNFVINGLAKFLDWVNSESSASIEISLANQGVHGNRIKLFQHSYHLLGQEFTLLSLIPINKEHELLSSLQIYKTLFEYAQVGVIIADRDHKIQEVNAAFTKITKYRREEVLGNSPDIFYSFKDKEKHYEDIFKELQQQGYWTGIVDILTKNGDVFPEELELIAIYDEAERSSQITHYIVIFKNVSNHIENERNLLEISEIDALTGLLNRKGFNRLFQQRFEASQREGAELTLVFLDLDNFKGLNDRYGHNYGDELLINFAKRLRNGLKKSDKIARLGGDEFVIILYGEIPAPAIERITNKLVEDASRVYQLFDITFKCSASIGIASYPQDAIDKQSLLQAADAAMYQAKRAGKNRFQFFNKALFQTEKDRENKLDAINAAIRNREFEFFLQPQHSMKSGTLIGFEALLRWRTSDNQIVLPADFLADIENREEFITLSIQIINQLVMQIDVWIKHGFKWPVAINLNAYQLAHSRIKKAFFKIAENYPDVIALIGIEVTETAIFENDKQIEANLTEMQTQGFKIFLDDFGTGYASIYSLKKFHFHAIKIDGSFINDILSEDHKQLTLLDGIIQLLQSMELDIICEGVEEQKQLDYLAEKNCDAAQGYFFQKPLPSKQIWAYIKNYL</sequence>
<evidence type="ECO:0000259" key="1">
    <source>
        <dbReference type="PROSITE" id="PS50112"/>
    </source>
</evidence>
<reference evidence="4 5" key="1">
    <citation type="submission" date="2021-03" db="EMBL/GenBank/DDBJ databases">
        <title>Thiomicrorhabdus sp.nov.,novel sulfur-oxidizing bacteria isolated from coastal sediment.</title>
        <authorList>
            <person name="Liu X."/>
        </authorList>
    </citation>
    <scope>NUCLEOTIDE SEQUENCE [LARGE SCALE GENOMIC DNA]</scope>
    <source>
        <strain evidence="4 5">6S2-11</strain>
    </source>
</reference>
<dbReference type="Gene3D" id="3.30.70.270">
    <property type="match status" value="1"/>
</dbReference>
<dbReference type="InterPro" id="IPR035919">
    <property type="entry name" value="EAL_sf"/>
</dbReference>
<protein>
    <submittedName>
        <fullName evidence="4">EAL domain-containing protein</fullName>
    </submittedName>
</protein>
<dbReference type="EMBL" id="JAGETV010000034">
    <property type="protein sequence ID" value="MBO1928294.1"/>
    <property type="molecule type" value="Genomic_DNA"/>
</dbReference>
<organism evidence="4 5">
    <name type="scientific">Thiomicrorhabdus marina</name>
    <dbReference type="NCBI Taxonomy" id="2818442"/>
    <lineage>
        <taxon>Bacteria</taxon>
        <taxon>Pseudomonadati</taxon>
        <taxon>Pseudomonadota</taxon>
        <taxon>Gammaproteobacteria</taxon>
        <taxon>Thiotrichales</taxon>
        <taxon>Piscirickettsiaceae</taxon>
        <taxon>Thiomicrorhabdus</taxon>
    </lineage>
</organism>
<proteinExistence type="predicted"/>
<dbReference type="InterPro" id="IPR000014">
    <property type="entry name" value="PAS"/>
</dbReference>